<name>A0A9Q3IZ74_9BASI</name>
<dbReference type="EMBL" id="AVOT02058931">
    <property type="protein sequence ID" value="MBW0552688.1"/>
    <property type="molecule type" value="Genomic_DNA"/>
</dbReference>
<gene>
    <name evidence="1" type="ORF">O181_092403</name>
</gene>
<organism evidence="1 2">
    <name type="scientific">Austropuccinia psidii MF-1</name>
    <dbReference type="NCBI Taxonomy" id="1389203"/>
    <lineage>
        <taxon>Eukaryota</taxon>
        <taxon>Fungi</taxon>
        <taxon>Dikarya</taxon>
        <taxon>Basidiomycota</taxon>
        <taxon>Pucciniomycotina</taxon>
        <taxon>Pucciniomycetes</taxon>
        <taxon>Pucciniales</taxon>
        <taxon>Sphaerophragmiaceae</taxon>
        <taxon>Austropuccinia</taxon>
    </lineage>
</organism>
<proteinExistence type="predicted"/>
<accession>A0A9Q3IZ74</accession>
<dbReference type="Proteomes" id="UP000765509">
    <property type="component" value="Unassembled WGS sequence"/>
</dbReference>
<sequence>MGQALLKEVPKLKEWPHFSGEGEYDHMELIRAEDIINRLEEVTNLTRIAYSKVNLKKRFHAPWKDSVDRTYKENSNNTNYKYANVIGKCHIYQSTTHIANACPRKGKINEIDIENDPDVEKDDVIEANPDDKSSILSEYSKDIENIYLTFEIMESYSHLPQLSNGQLDLSKIQDAQLMKTQPNRRKGHTAVNKVSPVNLELQKFKSEQLNEAEISFPLTEKHESELSSLLYDHKEAFSEDKEPTGEIVGHEVDIILNIERPYPPLLRRPTYPARPKSREALEIHIKELLDLGVIRKVGHNEEVEITTPVMVA</sequence>
<keyword evidence="2" id="KW-1185">Reference proteome</keyword>
<comment type="caution">
    <text evidence="1">The sequence shown here is derived from an EMBL/GenBank/DDBJ whole genome shotgun (WGS) entry which is preliminary data.</text>
</comment>
<dbReference type="AlphaFoldDB" id="A0A9Q3IZ74"/>
<evidence type="ECO:0000313" key="2">
    <source>
        <dbReference type="Proteomes" id="UP000765509"/>
    </source>
</evidence>
<protein>
    <submittedName>
        <fullName evidence="1">Uncharacterized protein</fullName>
    </submittedName>
</protein>
<evidence type="ECO:0000313" key="1">
    <source>
        <dbReference type="EMBL" id="MBW0552688.1"/>
    </source>
</evidence>
<reference evidence="1" key="1">
    <citation type="submission" date="2021-03" db="EMBL/GenBank/DDBJ databases">
        <title>Draft genome sequence of rust myrtle Austropuccinia psidii MF-1, a brazilian biotype.</title>
        <authorList>
            <person name="Quecine M.C."/>
            <person name="Pachon D.M.R."/>
            <person name="Bonatelli M.L."/>
            <person name="Correr F.H."/>
            <person name="Franceschini L.M."/>
            <person name="Leite T.F."/>
            <person name="Margarido G.R.A."/>
            <person name="Almeida C.A."/>
            <person name="Ferrarezi J.A."/>
            <person name="Labate C.A."/>
        </authorList>
    </citation>
    <scope>NUCLEOTIDE SEQUENCE</scope>
    <source>
        <strain evidence="1">MF-1</strain>
    </source>
</reference>